<feature type="compositionally biased region" description="Basic and acidic residues" evidence="1">
    <location>
        <begin position="66"/>
        <end position="87"/>
    </location>
</feature>
<dbReference type="PANTHER" id="PTHR22588">
    <property type="entry name" value="VWFA DOMAIN-CONTAINING PROTEIN"/>
    <property type="match status" value="1"/>
</dbReference>
<keyword evidence="2" id="KW-1133">Transmembrane helix</keyword>
<dbReference type="Gene3D" id="3.40.50.410">
    <property type="entry name" value="von Willebrand factor, type A domain"/>
    <property type="match status" value="1"/>
</dbReference>
<keyword evidence="2" id="KW-0472">Membrane</keyword>
<dbReference type="CDD" id="cd00222">
    <property type="entry name" value="CollagenBindB"/>
    <property type="match status" value="1"/>
</dbReference>
<dbReference type="CDD" id="cd00198">
    <property type="entry name" value="vWFA"/>
    <property type="match status" value="1"/>
</dbReference>
<keyword evidence="5" id="KW-1185">Reference proteome</keyword>
<gene>
    <name evidence="4" type="ORF">HW270_05215</name>
</gene>
<comment type="caution">
    <text evidence="4">The sequence shown here is derived from an EMBL/GenBank/DDBJ whole genome shotgun (WGS) entry which is preliminary data.</text>
</comment>
<evidence type="ECO:0000256" key="1">
    <source>
        <dbReference type="SAM" id="MobiDB-lite"/>
    </source>
</evidence>
<dbReference type="InterPro" id="IPR008454">
    <property type="entry name" value="Collagen-bd_Cna-like_B-typ_dom"/>
</dbReference>
<feature type="region of interest" description="Disordered" evidence="1">
    <location>
        <begin position="39"/>
        <end position="103"/>
    </location>
</feature>
<dbReference type="PANTHER" id="PTHR22588:SF3">
    <property type="entry name" value="VWFA DOMAIN-CONTAINING PROTEIN"/>
    <property type="match status" value="1"/>
</dbReference>
<dbReference type="Pfam" id="PF13519">
    <property type="entry name" value="VWA_2"/>
    <property type="match status" value="1"/>
</dbReference>
<accession>A0A7Y9B1F3</accession>
<dbReference type="Pfam" id="PF05738">
    <property type="entry name" value="Cna_B"/>
    <property type="match status" value="7"/>
</dbReference>
<dbReference type="SUPFAM" id="SSF53300">
    <property type="entry name" value="vWA-like"/>
    <property type="match status" value="1"/>
</dbReference>
<reference evidence="4 5" key="1">
    <citation type="submission" date="2020-06" db="EMBL/GenBank/DDBJ databases">
        <title>Mogibacterium timidum strain W9173 genomic sequence.</title>
        <authorList>
            <person name="Wade W.G."/>
            <person name="Johnston C.D."/>
            <person name="Chen T."/>
            <person name="Dewhirst F.E."/>
        </authorList>
    </citation>
    <scope>NUCLEOTIDE SEQUENCE [LARGE SCALE GENOMIC DNA]</scope>
    <source>
        <strain evidence="4 5">W9173</strain>
    </source>
</reference>
<protein>
    <submittedName>
        <fullName evidence="4">Cna B-type domain-containing protein</fullName>
    </submittedName>
</protein>
<dbReference type="InterPro" id="IPR002035">
    <property type="entry name" value="VWF_A"/>
</dbReference>
<dbReference type="Gene3D" id="2.60.40.1140">
    <property type="entry name" value="Collagen-binding surface protein Cna, B-type domain"/>
    <property type="match status" value="7"/>
</dbReference>
<keyword evidence="2" id="KW-0812">Transmembrane</keyword>
<feature type="domain" description="VWFA" evidence="3">
    <location>
        <begin position="161"/>
        <end position="395"/>
    </location>
</feature>
<name>A0A7Y9B1F3_9FIRM</name>
<dbReference type="SUPFAM" id="SSF49478">
    <property type="entry name" value="Cna protein B-type domain"/>
    <property type="match status" value="7"/>
</dbReference>
<sequence>MKKDKRRGNSILALIMSFAVIISGFGTPGISLAFAAGDESAPAAEKTAETRAPEKVQVEASNEKTVNAEEKEEWLKSPNPDHLKSPEKANPSPDVSGGKADQYLGANGKKMMLRSASGTGLRGPAQGAVALTKKAEPVPGKLNTFKVTLRMEATDKEQKNDIVMVVDTSGSMNDNGRMREAKKAAKQFVNKLLDENHPNTRIALVTFETNVHVKKNFTNYANKQQLLNAIDDLRAGGGTFTQGGIKAASDLLNNSQADFKNIVLLSDGVPTFNYALHNPDNYLVNGGPGSHTYEKQTSANVPRPAFNYSETTGAGNSMWHRYDKVWINGHREHHYYNSGNCAIAEAGFAKQNAKLYTVAVNAGNTGNDVLEKMASPGCSYSTEDPAALSGIFDSIAASIAAAMKDANVSDPMGAGFEVKGGTASNIHVTQGTATLNNNTINWNVGTLTTSVSPGSMTRYAEMTYEVVINDSILDVVSPSDGNYNTNAGASVHYTDIDGVQQTKAFPEPKAKPLIVELHKRLLDFKGREIPAAYANGREFNFNMKLKEDSGFNQNYLVPGNKSKVMVDLRVDKTYQLKENVVSGSPASSLSDYNSEIQWKTWDGTQSAAPVTGTSLDSFVVPRGGSDNNPLNTKITVTNKEKKLGKLKLKKTFNPDSANGRGIYGPRSALYRSTPKYAITVVGTNPYGGNDEVYRAVHELSAGEERTIDNLPYGHYTVSEPGHEPAPTFVDSDGTNDGKVDLLIDRKDASVEVINRPKGDDYKTEVTASKTWVNGPEADHTAPSFELYADGVKKTDVTPTVTPTNGTANKFTYKWTNLQKYNTSGSEIKYTVKEAGVTVDNKVTVNGHTYAVTQEGNAITDTYEIPSNGEVSVNKVWQDPQGKTLVKPEVNLTLYRKVEGGTEEQVPASEAAVKVVDGTTTSAKWTGLKTTDIHGKAYSFIVKESFKNAGDVNNGNWTLAESSAVENGKVTITNKAVTGDDNLGKLTVTKKLLENGAGTRRSVRSFRGAPVKFSFKVTGPSNYEENFELAPTESKTLKGLYFGEYTVKETDSKGYTVTYSVSGGKVTLKASDKEKSVEVTNTNGGAGTVVDKTVEKVWVNGPKPATTIELWRTNGKTGADKIDEKVGEFAVPANASGAQLKKSFTKLAKHDSKGNEYEYYAKEQNVPENYKASYSADKLTVTNTYTQPSNGEVSVNKVWQDPQGKTLVKPEVNLTLYRKVEGGTEEQVPASEAAVKVVDGTTTSAKWTGLKTTDIHGKAYSFIVKESFKNAGDVNNGNWTLAESSAVENGKVTITNKAVTGDDNLGKLTVTKKLLENGAGTRRSVRSFRGAPVKFSFKVTGPSNYEENFELAPTESKTLKGLYFGEYTVKETDSKGYTVTYSVSGGKVTLKASDKEKSVEVTNTNGGAGTVVDKTVEKVWVNGPKPATTIELWRTNGKTGADKIDEKVGEFAVPANASGAQLKKSFTKLAKHDSKGNEYEYYAKEQNVPENYKASYSADKLTVTNTYTQPSNGEVSVNKVWQDPQGKTLVKPEVNLTLYRKVEGGTEEQVPASEAAVKVVDGTTTSAKWTGLKTTDIHGKAYSFIVKESFKNAGDVNNGNWTLAESSAVENGKVTITNKAVTGDDNLGKLTVTKKLLENGAGTRRSVRSFRGAPVKFSFKVTGPSNYEENFELAPTESKTLKGLYFGEYTVKETDSKGYTVTYSVSGGKVTLKASDKEKSVEVTNTNGGAGTVVDKTVEKVWVNGPKPATTIELWRTNGKTGADKIDEKVGEFAVPANASGAQLKKSFTKLAKHDSKGNEYEYYAKEQNVPENYKASYSADKLTVTNTYVKPADADKDNKGSKKIEKVKTGDSLDLKLYGGIGIFAVLIMILLFVVEARRKKSE</sequence>
<dbReference type="RefSeq" id="WP_178978551.1">
    <property type="nucleotide sequence ID" value="NZ_JABXYR010000002.1"/>
</dbReference>
<dbReference type="InterPro" id="IPR036465">
    <property type="entry name" value="vWFA_dom_sf"/>
</dbReference>
<feature type="transmembrane region" description="Helical" evidence="2">
    <location>
        <begin position="1857"/>
        <end position="1875"/>
    </location>
</feature>
<dbReference type="EMBL" id="JABXYR010000002">
    <property type="protein sequence ID" value="NWO23466.1"/>
    <property type="molecule type" value="Genomic_DNA"/>
</dbReference>
<evidence type="ECO:0000259" key="3">
    <source>
        <dbReference type="PROSITE" id="PS50234"/>
    </source>
</evidence>
<dbReference type="PROSITE" id="PS50234">
    <property type="entry name" value="VWFA"/>
    <property type="match status" value="1"/>
</dbReference>
<evidence type="ECO:0000256" key="2">
    <source>
        <dbReference type="SAM" id="Phobius"/>
    </source>
</evidence>
<evidence type="ECO:0000313" key="5">
    <source>
        <dbReference type="Proteomes" id="UP000526307"/>
    </source>
</evidence>
<dbReference type="InterPro" id="IPR052229">
    <property type="entry name" value="Collagen-VI/PIF"/>
</dbReference>
<evidence type="ECO:0000313" key="4">
    <source>
        <dbReference type="EMBL" id="NWO23466.1"/>
    </source>
</evidence>
<proteinExistence type="predicted"/>
<dbReference type="Proteomes" id="UP000526307">
    <property type="component" value="Unassembled WGS sequence"/>
</dbReference>
<feature type="compositionally biased region" description="Basic and acidic residues" evidence="1">
    <location>
        <begin position="46"/>
        <end position="57"/>
    </location>
</feature>
<dbReference type="SMART" id="SM00327">
    <property type="entry name" value="VWA"/>
    <property type="match status" value="1"/>
</dbReference>
<organism evidence="4 5">
    <name type="scientific">Mogibacterium timidum</name>
    <dbReference type="NCBI Taxonomy" id="35519"/>
    <lineage>
        <taxon>Bacteria</taxon>
        <taxon>Bacillati</taxon>
        <taxon>Bacillota</taxon>
        <taxon>Clostridia</taxon>
        <taxon>Peptostreptococcales</taxon>
        <taxon>Anaerovoracaceae</taxon>
        <taxon>Mogibacterium</taxon>
    </lineage>
</organism>